<sequence length="171" mass="18094">VPAPVVGNHAVAFLQEKHHLGVPVVARQRPPVVEEKWLARTPVFVVDFGAIPDSANLPTCFASLTVKSPAFATGGGLPAAARSYVLCASRSHLLPGQGRSGQVAAVVGGRGVVVLFEQLVEVAHVGEGQLIGDLRNGERAQQQPGFHQFELVAQDVLAQRLAGFLLEKRAQ</sequence>
<organism evidence="1">
    <name type="scientific">Tanacetum cinerariifolium</name>
    <name type="common">Dalmatian daisy</name>
    <name type="synonym">Chrysanthemum cinerariifolium</name>
    <dbReference type="NCBI Taxonomy" id="118510"/>
    <lineage>
        <taxon>Eukaryota</taxon>
        <taxon>Viridiplantae</taxon>
        <taxon>Streptophyta</taxon>
        <taxon>Embryophyta</taxon>
        <taxon>Tracheophyta</taxon>
        <taxon>Spermatophyta</taxon>
        <taxon>Magnoliopsida</taxon>
        <taxon>eudicotyledons</taxon>
        <taxon>Gunneridae</taxon>
        <taxon>Pentapetalae</taxon>
        <taxon>asterids</taxon>
        <taxon>campanulids</taxon>
        <taxon>Asterales</taxon>
        <taxon>Asteraceae</taxon>
        <taxon>Asteroideae</taxon>
        <taxon>Anthemideae</taxon>
        <taxon>Anthemidinae</taxon>
        <taxon>Tanacetum</taxon>
    </lineage>
</organism>
<evidence type="ECO:0000313" key="1">
    <source>
        <dbReference type="EMBL" id="GFC96899.1"/>
    </source>
</evidence>
<comment type="caution">
    <text evidence="1">The sequence shown here is derived from an EMBL/GenBank/DDBJ whole genome shotgun (WGS) entry which is preliminary data.</text>
</comment>
<accession>A0A699SHW0</accession>
<feature type="non-terminal residue" evidence="1">
    <location>
        <position position="1"/>
    </location>
</feature>
<reference evidence="1" key="1">
    <citation type="journal article" date="2019" name="Sci. Rep.">
        <title>Draft genome of Tanacetum cinerariifolium, the natural source of mosquito coil.</title>
        <authorList>
            <person name="Yamashiro T."/>
            <person name="Shiraishi A."/>
            <person name="Satake H."/>
            <person name="Nakayama K."/>
        </authorList>
    </citation>
    <scope>NUCLEOTIDE SEQUENCE</scope>
</reference>
<protein>
    <submittedName>
        <fullName evidence="1">Uncharacterized protein</fullName>
    </submittedName>
</protein>
<dbReference type="EMBL" id="BKCJ011162897">
    <property type="protein sequence ID" value="GFC96899.1"/>
    <property type="molecule type" value="Genomic_DNA"/>
</dbReference>
<name>A0A699SHW0_TANCI</name>
<proteinExistence type="predicted"/>
<dbReference type="AlphaFoldDB" id="A0A699SHW0"/>
<feature type="non-terminal residue" evidence="1">
    <location>
        <position position="171"/>
    </location>
</feature>
<gene>
    <name evidence="1" type="ORF">Tci_868869</name>
</gene>